<proteinExistence type="predicted"/>
<comment type="caution">
    <text evidence="1">The sequence shown here is derived from an EMBL/GenBank/DDBJ whole genome shotgun (WGS) entry which is preliminary data.</text>
</comment>
<dbReference type="SUPFAM" id="SSF55961">
    <property type="entry name" value="Bet v1-like"/>
    <property type="match status" value="2"/>
</dbReference>
<dbReference type="EMBL" id="JAERRJ010000018">
    <property type="protein sequence ID" value="MBL1079609.1"/>
    <property type="molecule type" value="Genomic_DNA"/>
</dbReference>
<dbReference type="Gene3D" id="3.30.530.20">
    <property type="match status" value="1"/>
</dbReference>
<protein>
    <recommendedName>
        <fullName evidence="3">SRPBCC family protein</fullName>
    </recommendedName>
</protein>
<gene>
    <name evidence="1" type="ORF">JK358_34915</name>
</gene>
<organism evidence="1 2">
    <name type="scientific">Nocardia acididurans</name>
    <dbReference type="NCBI Taxonomy" id="2802282"/>
    <lineage>
        <taxon>Bacteria</taxon>
        <taxon>Bacillati</taxon>
        <taxon>Actinomycetota</taxon>
        <taxon>Actinomycetes</taxon>
        <taxon>Mycobacteriales</taxon>
        <taxon>Nocardiaceae</taxon>
        <taxon>Nocardia</taxon>
    </lineage>
</organism>
<name>A0ABS1MH63_9NOCA</name>
<dbReference type="RefSeq" id="WP_201956612.1">
    <property type="nucleotide sequence ID" value="NZ_JAERRJ010000018.1"/>
</dbReference>
<dbReference type="InterPro" id="IPR023393">
    <property type="entry name" value="START-like_dom_sf"/>
</dbReference>
<accession>A0ABS1MH63</accession>
<sequence length="318" mass="36177">MSAVGVKFLEAVKPDSDFYENAPLVIEGRASFAVQVAELWSLLDEIDMPPWHTEWLTEPPKGDGSRRILRMGGRHLNTGYFTAFEPYREMWFYLGELAVPGIRRLAAVMWFEDLGPRSAIRWRVAIEPAVLAGRTTQIRSLRVVADPIMSLGMKLVFGYGLRYQRAKKRRLDGAPRVKAAETEVVLDASIEQVWDTVTNLGGWYQWTVLPFRARGNTPVAGTHMWVGMRKRGWIPVPLARWQIVDPGRELEWGGEVRVLGGVRHGMRFETLDDGRVRLRHAECVSGPLSTLIPNAVIPVWRFGLETVNWGLKRHLARR</sequence>
<evidence type="ECO:0000313" key="1">
    <source>
        <dbReference type="EMBL" id="MBL1079609.1"/>
    </source>
</evidence>
<keyword evidence="2" id="KW-1185">Reference proteome</keyword>
<reference evidence="1 2" key="1">
    <citation type="submission" date="2021-01" db="EMBL/GenBank/DDBJ databases">
        <title>WGS of actinomycetes isolated from Thailand.</title>
        <authorList>
            <person name="Thawai C."/>
        </authorList>
    </citation>
    <scope>NUCLEOTIDE SEQUENCE [LARGE SCALE GENOMIC DNA]</scope>
    <source>
        <strain evidence="1 2">LPG 2</strain>
    </source>
</reference>
<evidence type="ECO:0008006" key="3">
    <source>
        <dbReference type="Google" id="ProtNLM"/>
    </source>
</evidence>
<evidence type="ECO:0000313" key="2">
    <source>
        <dbReference type="Proteomes" id="UP000602198"/>
    </source>
</evidence>
<dbReference type="Proteomes" id="UP000602198">
    <property type="component" value="Unassembled WGS sequence"/>
</dbReference>